<comment type="caution">
    <text evidence="2">The sequence shown here is derived from an EMBL/GenBank/DDBJ whole genome shotgun (WGS) entry which is preliminary data.</text>
</comment>
<dbReference type="EMBL" id="NKXS01005033">
    <property type="protein sequence ID" value="PIN04711.1"/>
    <property type="molecule type" value="Genomic_DNA"/>
</dbReference>
<keyword evidence="1" id="KW-1133">Transmembrane helix</keyword>
<sequence length="66" mass="7986">MALELLRWNSVAFYEFVHFLLDLVISSLVIWILEIYNPSKICPFYWILLCRCIPILCNFFVTIYHK</sequence>
<organism evidence="2 4">
    <name type="scientific">Handroanthus impetiginosus</name>
    <dbReference type="NCBI Taxonomy" id="429701"/>
    <lineage>
        <taxon>Eukaryota</taxon>
        <taxon>Viridiplantae</taxon>
        <taxon>Streptophyta</taxon>
        <taxon>Embryophyta</taxon>
        <taxon>Tracheophyta</taxon>
        <taxon>Spermatophyta</taxon>
        <taxon>Magnoliopsida</taxon>
        <taxon>eudicotyledons</taxon>
        <taxon>Gunneridae</taxon>
        <taxon>Pentapetalae</taxon>
        <taxon>asterids</taxon>
        <taxon>lamiids</taxon>
        <taxon>Lamiales</taxon>
        <taxon>Bignoniaceae</taxon>
        <taxon>Crescentiina</taxon>
        <taxon>Tabebuia alliance</taxon>
        <taxon>Handroanthus</taxon>
    </lineage>
</organism>
<evidence type="ECO:0000313" key="3">
    <source>
        <dbReference type="EMBL" id="PIN04711.1"/>
    </source>
</evidence>
<evidence type="ECO:0000313" key="4">
    <source>
        <dbReference type="Proteomes" id="UP000231279"/>
    </source>
</evidence>
<reference evidence="2" key="3">
    <citation type="journal article" date="2018" name="Gigascience">
        <title>Genome assembly of the pink ipe (Handroanthus impetiginosus, Bignoniaceae), a highly-valued ecologically keystone neotropical timber forest tree.</title>
        <authorList>
            <person name="Silva-Junior O.B."/>
            <person name="Novaes E."/>
            <person name="Grattapaglia D."/>
            <person name="Collevatti R.G."/>
        </authorList>
    </citation>
    <scope>NUCLEOTIDE SEQUENCE [LARGE SCALE GENOMIC DNA]</scope>
    <source>
        <strain evidence="2">UFG-1</strain>
        <tissue evidence="2">Leaf</tissue>
    </source>
</reference>
<dbReference type="Proteomes" id="UP000231279">
    <property type="component" value="Unassembled WGS sequence"/>
</dbReference>
<dbReference type="EMBL" id="NKXS01007103">
    <property type="protein sequence ID" value="PIN00202.1"/>
    <property type="molecule type" value="Genomic_DNA"/>
</dbReference>
<evidence type="ECO:0000256" key="1">
    <source>
        <dbReference type="SAM" id="Phobius"/>
    </source>
</evidence>
<protein>
    <submittedName>
        <fullName evidence="2">Uncharacterized protein</fullName>
    </submittedName>
</protein>
<accession>A0A2G9G4T0</accession>
<reference evidence="2" key="1">
    <citation type="submission" date="2017-07" db="EMBL/GenBank/DDBJ databases">
        <authorList>
            <person name="Sun Z.S."/>
            <person name="Albrecht U."/>
            <person name="Echele G."/>
            <person name="Lee C.C."/>
        </authorList>
    </citation>
    <scope>NUCLEOTIDE SEQUENCE</scope>
    <source>
        <strain evidence="2">UFG-1</strain>
        <tissue evidence="2">Leaf</tissue>
    </source>
</reference>
<keyword evidence="1" id="KW-0812">Transmembrane</keyword>
<dbReference type="OrthoDB" id="205255at2759"/>
<name>A0A2G9G4T0_9LAMI</name>
<evidence type="ECO:0000313" key="2">
    <source>
        <dbReference type="EMBL" id="PIN00202.1"/>
    </source>
</evidence>
<feature type="transmembrane region" description="Helical" evidence="1">
    <location>
        <begin position="44"/>
        <end position="64"/>
    </location>
</feature>
<reference evidence="4" key="2">
    <citation type="journal article" date="2018" name="Gigascience">
        <title>Genome assembly of the Pink Ipe (Handroanthus impetiginosus, Bignoniaceae), a highly valued, ecologically keystone Neotropical timber forest tree.</title>
        <authorList>
            <person name="Silva-Junior O.B."/>
            <person name="Grattapaglia D."/>
            <person name="Novaes E."/>
            <person name="Collevatti R.G."/>
        </authorList>
    </citation>
    <scope>NUCLEOTIDE SEQUENCE [LARGE SCALE GENOMIC DNA]</scope>
    <source>
        <strain evidence="4">cv. UFG-1</strain>
    </source>
</reference>
<gene>
    <name evidence="3" type="ORF">CDL12_22752</name>
    <name evidence="2" type="ORF">CDL12_27297</name>
</gene>
<dbReference type="AlphaFoldDB" id="A0A2G9G4T0"/>
<keyword evidence="1" id="KW-0472">Membrane</keyword>
<feature type="transmembrane region" description="Helical" evidence="1">
    <location>
        <begin position="12"/>
        <end position="32"/>
    </location>
</feature>
<keyword evidence="4" id="KW-1185">Reference proteome</keyword>
<proteinExistence type="predicted"/>